<dbReference type="Pfam" id="PF13793">
    <property type="entry name" value="Pribosyltran_N"/>
    <property type="match status" value="1"/>
</dbReference>
<dbReference type="GO" id="GO:0005524">
    <property type="term" value="F:ATP binding"/>
    <property type="evidence" value="ECO:0007669"/>
    <property type="project" value="UniProtKB-KW"/>
</dbReference>
<dbReference type="GO" id="GO:0006015">
    <property type="term" value="P:5-phosphoribose 1-diphosphate biosynthetic process"/>
    <property type="evidence" value="ECO:0007669"/>
    <property type="project" value="UniProtKB-UniRule"/>
</dbReference>
<evidence type="ECO:0000256" key="10">
    <source>
        <dbReference type="ARBA" id="ARBA00054914"/>
    </source>
</evidence>
<keyword evidence="8 12" id="KW-0460">Magnesium</keyword>
<accession>A0A0R1VBB1</accession>
<dbReference type="NCBIfam" id="TIGR01251">
    <property type="entry name" value="ribP_PPkin"/>
    <property type="match status" value="1"/>
</dbReference>
<dbReference type="Pfam" id="PF14572">
    <property type="entry name" value="Pribosyl_synth"/>
    <property type="match status" value="1"/>
</dbReference>
<dbReference type="PANTHER" id="PTHR10210:SF41">
    <property type="entry name" value="RIBOSE-PHOSPHATE PYROPHOSPHOKINASE 1, CHLOROPLASTIC"/>
    <property type="match status" value="1"/>
</dbReference>
<feature type="binding site" evidence="12">
    <location>
        <position position="142"/>
    </location>
    <ligand>
        <name>Mg(2+)</name>
        <dbReference type="ChEBI" id="CHEBI:18420"/>
    </ligand>
</feature>
<evidence type="ECO:0000256" key="7">
    <source>
        <dbReference type="ARBA" id="ARBA00022840"/>
    </source>
</evidence>
<dbReference type="NCBIfam" id="NF002618">
    <property type="entry name" value="PRK02269.1"/>
    <property type="match status" value="1"/>
</dbReference>
<dbReference type="PROSITE" id="PS00114">
    <property type="entry name" value="PRPP_SYNTHASE"/>
    <property type="match status" value="1"/>
</dbReference>
<comment type="catalytic activity">
    <reaction evidence="9 12">
        <text>D-ribose 5-phosphate + ATP = 5-phospho-alpha-D-ribose 1-diphosphate + AMP + H(+)</text>
        <dbReference type="Rhea" id="RHEA:15609"/>
        <dbReference type="ChEBI" id="CHEBI:15378"/>
        <dbReference type="ChEBI" id="CHEBI:30616"/>
        <dbReference type="ChEBI" id="CHEBI:58017"/>
        <dbReference type="ChEBI" id="CHEBI:78346"/>
        <dbReference type="ChEBI" id="CHEBI:456215"/>
        <dbReference type="EC" id="2.7.6.1"/>
    </reaction>
</comment>
<comment type="caution">
    <text evidence="14">The sequence shown here is derived from an EMBL/GenBank/DDBJ whole genome shotgun (WGS) entry which is preliminary data.</text>
</comment>
<gene>
    <name evidence="12" type="primary">prs</name>
    <name evidence="14" type="ORF">FC60_GL001535</name>
</gene>
<dbReference type="NCBIfam" id="NF002320">
    <property type="entry name" value="PRK01259.1"/>
    <property type="match status" value="1"/>
</dbReference>
<dbReference type="EC" id="2.7.6.1" evidence="12"/>
<dbReference type="Gene3D" id="3.40.50.2020">
    <property type="match status" value="2"/>
</dbReference>
<feature type="domain" description="Ribose-phosphate pyrophosphokinase N-terminal" evidence="13">
    <location>
        <begin position="17"/>
        <end position="129"/>
    </location>
</feature>
<name>A0A0R1VBB1_9LACO</name>
<sequence length="331" mass="36461">MGKEPIMSELQNAADVRLFALNSNRPLAEKIAEELGLPLSECTVSHFADGEISITINESVRGREVYVIQSTSDPVNDNLMELLIMIDALRRASAKKINVVLPYYGYARQDRKARSREPITAKLVANLLELDQIDRLIAVDLHAAQVQGFFDIPVDHLQAAPTLAKYFLGQAISDDIVIVSPDHAGMTMARRFAELLGDDVSVAIVDKRTEDTRENPDLTMPSMIIGDVKDKVAIIVDDIIDTGNRLTNSAELVSKKGAKEVFAVATHPVLSGDASERIQASAIKEMVTTDTIVVPETKQFDKLKQLSVAPLLAEAIIRIHNHQSIHHLFKI</sequence>
<dbReference type="InterPro" id="IPR029057">
    <property type="entry name" value="PRTase-like"/>
</dbReference>
<dbReference type="CDD" id="cd06223">
    <property type="entry name" value="PRTases_typeI"/>
    <property type="match status" value="1"/>
</dbReference>
<keyword evidence="4 12" id="KW-0545">Nucleotide biosynthesis</keyword>
<dbReference type="HAMAP" id="MF_00583_B">
    <property type="entry name" value="RibP_PPkinase_B"/>
    <property type="match status" value="1"/>
</dbReference>
<dbReference type="InterPro" id="IPR029099">
    <property type="entry name" value="Pribosyltran_N"/>
</dbReference>
<dbReference type="InterPro" id="IPR000842">
    <property type="entry name" value="PRib_PP_synth_CS"/>
</dbReference>
<keyword evidence="2 12" id="KW-0808">Transferase</keyword>
<dbReference type="PANTHER" id="PTHR10210">
    <property type="entry name" value="RIBOSE-PHOSPHATE DIPHOSPHOKINASE FAMILY MEMBER"/>
    <property type="match status" value="1"/>
</dbReference>
<dbReference type="EMBL" id="AZFN01000006">
    <property type="protein sequence ID" value="KRM02839.1"/>
    <property type="molecule type" value="Genomic_DNA"/>
</dbReference>
<organism evidence="14 15">
    <name type="scientific">Limosilactobacillus gastricus DSM 16045</name>
    <dbReference type="NCBI Taxonomy" id="1423749"/>
    <lineage>
        <taxon>Bacteria</taxon>
        <taxon>Bacillati</taxon>
        <taxon>Bacillota</taxon>
        <taxon>Bacilli</taxon>
        <taxon>Lactobacillales</taxon>
        <taxon>Lactobacillaceae</taxon>
        <taxon>Limosilactobacillus</taxon>
    </lineage>
</organism>
<evidence type="ECO:0000256" key="2">
    <source>
        <dbReference type="ARBA" id="ARBA00022679"/>
    </source>
</evidence>
<evidence type="ECO:0000256" key="6">
    <source>
        <dbReference type="ARBA" id="ARBA00022777"/>
    </source>
</evidence>
<dbReference type="SMART" id="SM01400">
    <property type="entry name" value="Pribosyltran_N"/>
    <property type="match status" value="1"/>
</dbReference>
<feature type="active site" evidence="12">
    <location>
        <position position="207"/>
    </location>
</feature>
<evidence type="ECO:0000256" key="9">
    <source>
        <dbReference type="ARBA" id="ARBA00049535"/>
    </source>
</evidence>
<evidence type="ECO:0000313" key="14">
    <source>
        <dbReference type="EMBL" id="KRM02839.1"/>
    </source>
</evidence>
<keyword evidence="6 12" id="KW-0418">Kinase</keyword>
<reference evidence="14 15" key="1">
    <citation type="journal article" date="2015" name="Genome Announc.">
        <title>Expanding the biotechnology potential of lactobacilli through comparative genomics of 213 strains and associated genera.</title>
        <authorList>
            <person name="Sun Z."/>
            <person name="Harris H.M."/>
            <person name="McCann A."/>
            <person name="Guo C."/>
            <person name="Argimon S."/>
            <person name="Zhang W."/>
            <person name="Yang X."/>
            <person name="Jeffery I.B."/>
            <person name="Cooney J.C."/>
            <person name="Kagawa T.F."/>
            <person name="Liu W."/>
            <person name="Song Y."/>
            <person name="Salvetti E."/>
            <person name="Wrobel A."/>
            <person name="Rasinkangas P."/>
            <person name="Parkhill J."/>
            <person name="Rea M.C."/>
            <person name="O'Sullivan O."/>
            <person name="Ritari J."/>
            <person name="Douillard F.P."/>
            <person name="Paul Ross R."/>
            <person name="Yang R."/>
            <person name="Briner A.E."/>
            <person name="Felis G.E."/>
            <person name="de Vos W.M."/>
            <person name="Barrangou R."/>
            <person name="Klaenhammer T.R."/>
            <person name="Caufield P.W."/>
            <person name="Cui Y."/>
            <person name="Zhang H."/>
            <person name="O'Toole P.W."/>
        </authorList>
    </citation>
    <scope>NUCLEOTIDE SEQUENCE [LARGE SCALE GENOMIC DNA]</scope>
    <source>
        <strain evidence="14 15">DSM 16045</strain>
    </source>
</reference>
<proteinExistence type="inferred from homology"/>
<dbReference type="SUPFAM" id="SSF53271">
    <property type="entry name" value="PRTase-like"/>
    <property type="match status" value="2"/>
</dbReference>
<dbReference type="GO" id="GO:0004749">
    <property type="term" value="F:ribose phosphate diphosphokinase activity"/>
    <property type="evidence" value="ECO:0007669"/>
    <property type="project" value="UniProtKB-UniRule"/>
</dbReference>
<comment type="cofactor">
    <cofactor evidence="12">
        <name>Mg(2+)</name>
        <dbReference type="ChEBI" id="CHEBI:18420"/>
    </cofactor>
    <text evidence="12">Binds 2 Mg(2+) ions per subunit.</text>
</comment>
<feature type="binding site" evidence="12">
    <location>
        <position position="182"/>
    </location>
    <ligand>
        <name>Mg(2+)</name>
        <dbReference type="ChEBI" id="CHEBI:18420"/>
    </ligand>
</feature>
<keyword evidence="15" id="KW-1185">Reference proteome</keyword>
<comment type="caution">
    <text evidence="12">Lacks conserved residue(s) required for the propagation of feature annotation.</text>
</comment>
<evidence type="ECO:0000256" key="5">
    <source>
        <dbReference type="ARBA" id="ARBA00022741"/>
    </source>
</evidence>
<comment type="similarity">
    <text evidence="11 12">Belongs to the ribose-phosphate pyrophosphokinase family. Class I subfamily.</text>
</comment>
<evidence type="ECO:0000256" key="3">
    <source>
        <dbReference type="ARBA" id="ARBA00022723"/>
    </source>
</evidence>
<dbReference type="FunFam" id="3.40.50.2020:FF:000001">
    <property type="entry name" value="Ribose-phosphate pyrophosphokinase"/>
    <property type="match status" value="1"/>
</dbReference>
<keyword evidence="5 12" id="KW-0547">Nucleotide-binding</keyword>
<dbReference type="GO" id="GO:0000287">
    <property type="term" value="F:magnesium ion binding"/>
    <property type="evidence" value="ECO:0007669"/>
    <property type="project" value="UniProtKB-UniRule"/>
</dbReference>
<feature type="binding site" evidence="12">
    <location>
        <begin position="49"/>
        <end position="51"/>
    </location>
    <ligand>
        <name>ATP</name>
        <dbReference type="ChEBI" id="CHEBI:30616"/>
    </ligand>
</feature>
<evidence type="ECO:0000259" key="13">
    <source>
        <dbReference type="Pfam" id="PF13793"/>
    </source>
</evidence>
<dbReference type="InterPro" id="IPR037515">
    <property type="entry name" value="Rib-P_diPkinase_bac"/>
</dbReference>
<evidence type="ECO:0000256" key="4">
    <source>
        <dbReference type="ARBA" id="ARBA00022727"/>
    </source>
</evidence>
<dbReference type="GO" id="GO:0006164">
    <property type="term" value="P:purine nucleotide biosynthetic process"/>
    <property type="evidence" value="ECO:0007669"/>
    <property type="project" value="TreeGrafter"/>
</dbReference>
<keyword evidence="3 12" id="KW-0479">Metal-binding</keyword>
<dbReference type="GO" id="GO:0002189">
    <property type="term" value="C:ribose phosphate diphosphokinase complex"/>
    <property type="evidence" value="ECO:0007669"/>
    <property type="project" value="TreeGrafter"/>
</dbReference>
<dbReference type="AlphaFoldDB" id="A0A0R1VBB1"/>
<feature type="binding site" evidence="12">
    <location>
        <position position="237"/>
    </location>
    <ligand>
        <name>D-ribose 5-phosphate</name>
        <dbReference type="ChEBI" id="CHEBI:78346"/>
    </ligand>
</feature>
<evidence type="ECO:0000256" key="12">
    <source>
        <dbReference type="HAMAP-Rule" id="MF_00583"/>
    </source>
</evidence>
<feature type="binding site" evidence="12">
    <location>
        <begin position="108"/>
        <end position="109"/>
    </location>
    <ligand>
        <name>ATP</name>
        <dbReference type="ChEBI" id="CHEBI:30616"/>
    </ligand>
</feature>
<evidence type="ECO:0000256" key="11">
    <source>
        <dbReference type="ARBA" id="ARBA00061444"/>
    </source>
</evidence>
<dbReference type="UniPathway" id="UPA00087">
    <property type="reaction ID" value="UER00172"/>
</dbReference>
<evidence type="ECO:0000313" key="15">
    <source>
        <dbReference type="Proteomes" id="UP000051739"/>
    </source>
</evidence>
<comment type="pathway">
    <text evidence="1 12">Metabolic intermediate biosynthesis; 5-phospho-alpha-D-ribose 1-diphosphate biosynthesis; 5-phospho-alpha-D-ribose 1-diphosphate from D-ribose 5-phosphate (route I): step 1/1.</text>
</comment>
<dbReference type="GO" id="GO:0009156">
    <property type="term" value="P:ribonucleoside monophosphate biosynthetic process"/>
    <property type="evidence" value="ECO:0007669"/>
    <property type="project" value="InterPro"/>
</dbReference>
<evidence type="ECO:0000256" key="1">
    <source>
        <dbReference type="ARBA" id="ARBA00004996"/>
    </source>
</evidence>
<evidence type="ECO:0000256" key="8">
    <source>
        <dbReference type="ARBA" id="ARBA00022842"/>
    </source>
</evidence>
<comment type="subcellular location">
    <subcellularLocation>
        <location evidence="12">Cytoplasm</location>
    </subcellularLocation>
</comment>
<protein>
    <recommendedName>
        <fullName evidence="12">Ribose-phosphate pyrophosphokinase</fullName>
        <shortName evidence="12">RPPK</shortName>
        <ecNumber evidence="12">2.7.6.1</ecNumber>
    </recommendedName>
    <alternativeName>
        <fullName evidence="12">5-phospho-D-ribosyl alpha-1-diphosphate synthase</fullName>
    </alternativeName>
    <alternativeName>
        <fullName evidence="12">Phosphoribosyl diphosphate synthase</fullName>
    </alternativeName>
    <alternativeName>
        <fullName evidence="12">Phosphoribosyl pyrophosphate synthase</fullName>
        <shortName evidence="12">P-Rib-PP synthase</shortName>
        <shortName evidence="12">PRPP synthase</shortName>
        <shortName evidence="12">PRPPase</shortName>
    </alternativeName>
</protein>
<dbReference type="GO" id="GO:0005737">
    <property type="term" value="C:cytoplasm"/>
    <property type="evidence" value="ECO:0007669"/>
    <property type="project" value="UniProtKB-SubCell"/>
</dbReference>
<dbReference type="PATRIC" id="fig|1423749.3.peg.1588"/>
<dbReference type="GO" id="GO:0016301">
    <property type="term" value="F:kinase activity"/>
    <property type="evidence" value="ECO:0007669"/>
    <property type="project" value="UniProtKB-KW"/>
</dbReference>
<keyword evidence="7 12" id="KW-0067">ATP-binding</keyword>
<dbReference type="Proteomes" id="UP000051739">
    <property type="component" value="Unassembled WGS sequence"/>
</dbReference>
<keyword evidence="12" id="KW-0963">Cytoplasm</keyword>
<dbReference type="InterPro" id="IPR005946">
    <property type="entry name" value="Rib-P_diPkinase"/>
</dbReference>
<dbReference type="InterPro" id="IPR000836">
    <property type="entry name" value="PRTase_dom"/>
</dbReference>
<comment type="function">
    <text evidence="10 12">Involved in the biosynthesis of the central metabolite phospho-alpha-D-ribosyl-1-pyrophosphate (PRPP) via the transfer of pyrophosphoryl group from ATP to 1-hydroxyl of ribose-5-phosphate (Rib-5-P).</text>
</comment>
<comment type="subunit">
    <text evidence="12">Homohexamer.</text>
</comment>